<feature type="region of interest" description="Disordered" evidence="3">
    <location>
        <begin position="209"/>
        <end position="235"/>
    </location>
</feature>
<dbReference type="GO" id="GO:0005737">
    <property type="term" value="C:cytoplasm"/>
    <property type="evidence" value="ECO:0007669"/>
    <property type="project" value="TreeGrafter"/>
</dbReference>
<evidence type="ECO:0000259" key="4">
    <source>
        <dbReference type="PROSITE" id="PS51842"/>
    </source>
</evidence>
<evidence type="ECO:0000256" key="1">
    <source>
        <dbReference type="ARBA" id="ARBA00022754"/>
    </source>
</evidence>
<dbReference type="Gene3D" id="1.20.5.1160">
    <property type="entry name" value="Vasodilator-stimulated phosphoprotein"/>
    <property type="match status" value="1"/>
</dbReference>
<dbReference type="SUPFAM" id="SSF64593">
    <property type="entry name" value="Intermediate filament protein, coiled coil region"/>
    <property type="match status" value="1"/>
</dbReference>
<dbReference type="EMBL" id="JAOPHQ010004539">
    <property type="protein sequence ID" value="KAK0139260.1"/>
    <property type="molecule type" value="Genomic_DNA"/>
</dbReference>
<feature type="region of interest" description="Disordered" evidence="3">
    <location>
        <begin position="1"/>
        <end position="104"/>
    </location>
</feature>
<comment type="caution">
    <text evidence="5">The sequence shown here is derived from an EMBL/GenBank/DDBJ whole genome shotgun (WGS) entry which is preliminary data.</text>
</comment>
<evidence type="ECO:0000313" key="6">
    <source>
        <dbReference type="Proteomes" id="UP001174136"/>
    </source>
</evidence>
<dbReference type="GO" id="GO:0005882">
    <property type="term" value="C:intermediate filament"/>
    <property type="evidence" value="ECO:0007669"/>
    <property type="project" value="UniProtKB-KW"/>
</dbReference>
<keyword evidence="6" id="KW-1185">Reference proteome</keyword>
<reference evidence="5" key="1">
    <citation type="journal article" date="2023" name="Front. Mar. Sci.">
        <title>A new Merluccius polli reference genome to investigate the effects of global change in West African waters.</title>
        <authorList>
            <person name="Mateo J.L."/>
            <person name="Blanco-Fernandez C."/>
            <person name="Garcia-Vazquez E."/>
            <person name="Machado-Schiaffino G."/>
        </authorList>
    </citation>
    <scope>NUCLEOTIDE SEQUENCE</scope>
    <source>
        <strain evidence="5">C29</strain>
        <tissue evidence="5">Fin</tissue>
    </source>
</reference>
<sequence length="269" mass="30084">MTNQDEPGAKMMLIESHPTVTMSYSSDSTPAAPTGRSSARARGRGPHGPGRQQPLRVSSSSSSGYRTSHRSYGAPSPMMSSSSTTYRKAGGRSYASAGRRGPDAVHGVTNELKIIRTNEKEQLQGLNDRFVFIEKVHTLEQQNKVLEAEVTMLRQRHSEPSRLHDLYEGRSASCAHARKSCPTRRARCTWSACRSETLERVREKLDEEVRARDEARRARSVPPQGRGRRHAGAPELEKKVEALLDEVAFLRKVHEEELQELQASLQARR</sequence>
<dbReference type="InterPro" id="IPR039008">
    <property type="entry name" value="IF_rod_dom"/>
</dbReference>
<protein>
    <submittedName>
        <fullName evidence="5">Low molecular weight neuronal intermediate filament</fullName>
    </submittedName>
</protein>
<evidence type="ECO:0000256" key="3">
    <source>
        <dbReference type="SAM" id="MobiDB-lite"/>
    </source>
</evidence>
<dbReference type="GO" id="GO:0005200">
    <property type="term" value="F:structural constituent of cytoskeleton"/>
    <property type="evidence" value="ECO:0007669"/>
    <property type="project" value="TreeGrafter"/>
</dbReference>
<dbReference type="Pfam" id="PF00038">
    <property type="entry name" value="Filament"/>
    <property type="match status" value="1"/>
</dbReference>
<evidence type="ECO:0000256" key="2">
    <source>
        <dbReference type="ARBA" id="ARBA00023054"/>
    </source>
</evidence>
<keyword evidence="1" id="KW-0403">Intermediate filament</keyword>
<dbReference type="PROSITE" id="PS51842">
    <property type="entry name" value="IF_ROD_2"/>
    <property type="match status" value="1"/>
</dbReference>
<dbReference type="PANTHER" id="PTHR45652:SF13">
    <property type="entry name" value="NEUROFILAMENT LIGHT POLYPEPTIDE"/>
    <property type="match status" value="1"/>
</dbReference>
<dbReference type="Proteomes" id="UP001174136">
    <property type="component" value="Unassembled WGS sequence"/>
</dbReference>
<accession>A0AA47MFI9</accession>
<name>A0AA47MFI9_MERPO</name>
<keyword evidence="2" id="KW-0175">Coiled coil</keyword>
<proteinExistence type="predicted"/>
<feature type="compositionally biased region" description="Polar residues" evidence="3">
    <location>
        <begin position="18"/>
        <end position="29"/>
    </location>
</feature>
<dbReference type="InterPro" id="IPR050405">
    <property type="entry name" value="Intermediate_filament"/>
</dbReference>
<feature type="compositionally biased region" description="Low complexity" evidence="3">
    <location>
        <begin position="49"/>
        <end position="99"/>
    </location>
</feature>
<dbReference type="AlphaFoldDB" id="A0AA47MFI9"/>
<dbReference type="PANTHER" id="PTHR45652">
    <property type="entry name" value="GLIAL FIBRILLARY ACIDIC PROTEIN"/>
    <property type="match status" value="1"/>
</dbReference>
<evidence type="ECO:0000313" key="5">
    <source>
        <dbReference type="EMBL" id="KAK0139260.1"/>
    </source>
</evidence>
<gene>
    <name evidence="5" type="primary">XNIF_0</name>
    <name evidence="5" type="ORF">N1851_024108</name>
</gene>
<feature type="domain" description="IF rod" evidence="4">
    <location>
        <begin position="119"/>
        <end position="269"/>
    </location>
</feature>
<dbReference type="GO" id="GO:0045109">
    <property type="term" value="P:intermediate filament organization"/>
    <property type="evidence" value="ECO:0007669"/>
    <property type="project" value="TreeGrafter"/>
</dbReference>
<organism evidence="5 6">
    <name type="scientific">Merluccius polli</name>
    <name type="common">Benguela hake</name>
    <name type="synonym">Merluccius cadenati</name>
    <dbReference type="NCBI Taxonomy" id="89951"/>
    <lineage>
        <taxon>Eukaryota</taxon>
        <taxon>Metazoa</taxon>
        <taxon>Chordata</taxon>
        <taxon>Craniata</taxon>
        <taxon>Vertebrata</taxon>
        <taxon>Euteleostomi</taxon>
        <taxon>Actinopterygii</taxon>
        <taxon>Neopterygii</taxon>
        <taxon>Teleostei</taxon>
        <taxon>Neoteleostei</taxon>
        <taxon>Acanthomorphata</taxon>
        <taxon>Zeiogadaria</taxon>
        <taxon>Gadariae</taxon>
        <taxon>Gadiformes</taxon>
        <taxon>Gadoidei</taxon>
        <taxon>Merlucciidae</taxon>
        <taxon>Merluccius</taxon>
    </lineage>
</organism>